<evidence type="ECO:0000256" key="1">
    <source>
        <dbReference type="SAM" id="SignalP"/>
    </source>
</evidence>
<dbReference type="RefSeq" id="WP_381825787.1">
    <property type="nucleotide sequence ID" value="NZ_JBHTCF010000001.1"/>
</dbReference>
<evidence type="ECO:0000313" key="2">
    <source>
        <dbReference type="EMBL" id="MFC7303030.1"/>
    </source>
</evidence>
<reference evidence="3" key="1">
    <citation type="journal article" date="2019" name="Int. J. Syst. Evol. Microbiol.">
        <title>The Global Catalogue of Microorganisms (GCM) 10K type strain sequencing project: providing services to taxonomists for standard genome sequencing and annotation.</title>
        <authorList>
            <consortium name="The Broad Institute Genomics Platform"/>
            <consortium name="The Broad Institute Genome Sequencing Center for Infectious Disease"/>
            <person name="Wu L."/>
            <person name="Ma J."/>
        </authorList>
    </citation>
    <scope>NUCLEOTIDE SEQUENCE [LARGE SCALE GENOMIC DNA]</scope>
    <source>
        <strain evidence="3">SYNS20</strain>
    </source>
</reference>
<gene>
    <name evidence="2" type="ORF">ACFQVC_02200</name>
</gene>
<dbReference type="PROSITE" id="PS51257">
    <property type="entry name" value="PROKAR_LIPOPROTEIN"/>
    <property type="match status" value="1"/>
</dbReference>
<feature type="chain" id="PRO_5045063754" description="Lipoprotein" evidence="1">
    <location>
        <begin position="25"/>
        <end position="192"/>
    </location>
</feature>
<dbReference type="Proteomes" id="UP001596523">
    <property type="component" value="Unassembled WGS sequence"/>
</dbReference>
<keyword evidence="3" id="KW-1185">Reference proteome</keyword>
<accession>A0ABW2JAL0</accession>
<proteinExistence type="predicted"/>
<evidence type="ECO:0008006" key="4">
    <source>
        <dbReference type="Google" id="ProtNLM"/>
    </source>
</evidence>
<sequence>MRTRTGVRLAVPTALAATALTACGDGTDGPGGPSRQQIAWAEEFCANVGAGGAGLEVPDVRGARPATAQSDIAAFLDALAKRLDALGVKLQSQGAPPVEGGKAAYTEAMADLVETKRALADSQVVLRESTVKDAASLRSALRKSGAGLRGLTSYAGPAQALQRNRELRPAFDEADSCRVIGRAGPSAPDARK</sequence>
<evidence type="ECO:0000313" key="3">
    <source>
        <dbReference type="Proteomes" id="UP001596523"/>
    </source>
</evidence>
<organism evidence="2 3">
    <name type="scientific">Streptomyces monticola</name>
    <dbReference type="NCBI Taxonomy" id="2666263"/>
    <lineage>
        <taxon>Bacteria</taxon>
        <taxon>Bacillati</taxon>
        <taxon>Actinomycetota</taxon>
        <taxon>Actinomycetes</taxon>
        <taxon>Kitasatosporales</taxon>
        <taxon>Streptomycetaceae</taxon>
        <taxon>Streptomyces</taxon>
    </lineage>
</organism>
<dbReference type="EMBL" id="JBHTCF010000001">
    <property type="protein sequence ID" value="MFC7303030.1"/>
    <property type="molecule type" value="Genomic_DNA"/>
</dbReference>
<keyword evidence="1" id="KW-0732">Signal</keyword>
<feature type="signal peptide" evidence="1">
    <location>
        <begin position="1"/>
        <end position="24"/>
    </location>
</feature>
<name>A0ABW2JAL0_9ACTN</name>
<comment type="caution">
    <text evidence="2">The sequence shown here is derived from an EMBL/GenBank/DDBJ whole genome shotgun (WGS) entry which is preliminary data.</text>
</comment>
<protein>
    <recommendedName>
        <fullName evidence="4">Lipoprotein</fullName>
    </recommendedName>
</protein>